<evidence type="ECO:0000256" key="1">
    <source>
        <dbReference type="SAM" id="MobiDB-lite"/>
    </source>
</evidence>
<protein>
    <submittedName>
        <fullName evidence="5">Tgoln2_0 protein</fullName>
    </submittedName>
    <submittedName>
        <fullName evidence="4">Tgoln2_1 protein</fullName>
    </submittedName>
    <submittedName>
        <fullName evidence="7">Trans-Golgi network integral membrane protein 2-like</fullName>
    </submittedName>
</protein>
<keyword evidence="2" id="KW-0812">Transmembrane</keyword>
<feature type="compositionally biased region" description="Polar residues" evidence="1">
    <location>
        <begin position="237"/>
        <end position="253"/>
    </location>
</feature>
<dbReference type="AlphaFoldDB" id="A0A0C9RB30"/>
<evidence type="ECO:0000313" key="6">
    <source>
        <dbReference type="Proteomes" id="UP000694866"/>
    </source>
</evidence>
<keyword evidence="2" id="KW-1133">Transmembrane helix</keyword>
<dbReference type="KEGG" id="fas:105265916"/>
<evidence type="ECO:0000313" key="7">
    <source>
        <dbReference type="RefSeq" id="XP_011302035.1"/>
    </source>
</evidence>
<name>A0A0C9RB30_9HYME</name>
<accession>A0A0C9RB30</accession>
<reference evidence="5" key="1">
    <citation type="submission" date="2015-01" db="EMBL/GenBank/DDBJ databases">
        <title>Transcriptome Assembly of Fopius arisanus.</title>
        <authorList>
            <person name="Geib S."/>
        </authorList>
    </citation>
    <scope>NUCLEOTIDE SEQUENCE</scope>
</reference>
<feature type="signal peptide" evidence="3">
    <location>
        <begin position="1"/>
        <end position="21"/>
    </location>
</feature>
<dbReference type="Proteomes" id="UP000694866">
    <property type="component" value="Unplaced"/>
</dbReference>
<organism evidence="5">
    <name type="scientific">Fopius arisanus</name>
    <dbReference type="NCBI Taxonomy" id="64838"/>
    <lineage>
        <taxon>Eukaryota</taxon>
        <taxon>Metazoa</taxon>
        <taxon>Ecdysozoa</taxon>
        <taxon>Arthropoda</taxon>
        <taxon>Hexapoda</taxon>
        <taxon>Insecta</taxon>
        <taxon>Pterygota</taxon>
        <taxon>Neoptera</taxon>
        <taxon>Endopterygota</taxon>
        <taxon>Hymenoptera</taxon>
        <taxon>Apocrita</taxon>
        <taxon>Ichneumonoidea</taxon>
        <taxon>Braconidae</taxon>
        <taxon>Opiinae</taxon>
        <taxon>Fopius</taxon>
    </lineage>
</organism>
<keyword evidence="3" id="KW-0732">Signal</keyword>
<dbReference type="EMBL" id="GBYB01005524">
    <property type="protein sequence ID" value="JAG75291.1"/>
    <property type="molecule type" value="Transcribed_RNA"/>
</dbReference>
<dbReference type="OrthoDB" id="5846619at2759"/>
<sequence length="486" mass="52920">MSLKVSLPVFLLISLSSESLGGPTTPKVPSILEIIRAEVNNNSSNHLCLTPEEIINSKYLEECEKFPFPQKDAKLESNYDAFLCLAFFDRAFHICHAAARRLEIPVLMNKSHFDNIISEKIEKKIDPLELCMILENIQPIFLEKTRSFVQVLTTELKDPVGCTKICSKGAKKINPLCLVIQVIDQQIQAADAAKKIKDKEAEKEKVKVKAVVKPDAAPPSTNAAPEISQAVAVASDVQGNSQAGKSGQTTSTGKVPPEENPQKPVVPKNSQKEEVTKGKPAPSTEKNKTKESNKPGDDDSATQALPPPVAAPKDKEPMKNNEKVQGSSPGQGQVEKSTLSANTGGEEEIQFGEAEVSDEAGMGLAPAAMDYKEDGEQISPPRSPGTGQDTASGNFKQPENIPKLSVTTDDDSHFFGYFTLFGLFGFGLFAAYHHKHKIFAMLLEGRRSRGGRGRRRPSTANYRKLDCTLEEAVTSQCSSNVTHVIY</sequence>
<reference evidence="7" key="2">
    <citation type="submission" date="2025-04" db="UniProtKB">
        <authorList>
            <consortium name="RefSeq"/>
        </authorList>
    </citation>
    <scope>IDENTIFICATION</scope>
    <source>
        <strain evidence="7">USDA-PBARC FA_bdor</strain>
        <tissue evidence="7">Whole organism</tissue>
    </source>
</reference>
<dbReference type="InterPro" id="IPR037645">
    <property type="entry name" value="KCT2"/>
</dbReference>
<feature type="compositionally biased region" description="Basic and acidic residues" evidence="1">
    <location>
        <begin position="312"/>
        <end position="322"/>
    </location>
</feature>
<feature type="compositionally biased region" description="Polar residues" evidence="1">
    <location>
        <begin position="323"/>
        <end position="343"/>
    </location>
</feature>
<dbReference type="PANTHER" id="PTHR16502">
    <property type="entry name" value="KERATINOCYTE-ASSOCIATED TRANSMEMBRANE PROTEIN 2"/>
    <property type="match status" value="1"/>
</dbReference>
<feature type="compositionally biased region" description="Basic and acidic residues" evidence="1">
    <location>
        <begin position="285"/>
        <end position="297"/>
    </location>
</feature>
<feature type="chain" id="PRO_5007394396" evidence="3">
    <location>
        <begin position="22"/>
        <end position="486"/>
    </location>
</feature>
<dbReference type="RefSeq" id="XP_011302035.1">
    <property type="nucleotide sequence ID" value="XM_011303733.1"/>
</dbReference>
<proteinExistence type="predicted"/>
<gene>
    <name evidence="5" type="primary">Tgoln2_0</name>
    <name evidence="7" type="synonym">LOC105265916</name>
    <name evidence="4" type="synonym">Tgoln2_1</name>
    <name evidence="5" type="ORF">g.19736</name>
    <name evidence="4" type="ORF">g.19739</name>
</gene>
<keyword evidence="2" id="KW-0472">Membrane</keyword>
<dbReference type="PANTHER" id="PTHR16502:SF0">
    <property type="entry name" value="KERATINOCYTE-ASSOCIATED TRANSMEMBRANE PROTEIN 2"/>
    <property type="match status" value="1"/>
</dbReference>
<evidence type="ECO:0000256" key="3">
    <source>
        <dbReference type="SAM" id="SignalP"/>
    </source>
</evidence>
<feature type="transmembrane region" description="Helical" evidence="2">
    <location>
        <begin position="414"/>
        <end position="432"/>
    </location>
</feature>
<feature type="region of interest" description="Disordered" evidence="1">
    <location>
        <begin position="374"/>
        <end position="401"/>
    </location>
</feature>
<accession>A0A9R1T3E3</accession>
<dbReference type="GeneID" id="105265916"/>
<feature type="region of interest" description="Disordered" evidence="1">
    <location>
        <begin position="235"/>
        <end position="348"/>
    </location>
</feature>
<evidence type="ECO:0000313" key="5">
    <source>
        <dbReference type="EMBL" id="JAG75292.1"/>
    </source>
</evidence>
<dbReference type="EMBL" id="GBYB01005525">
    <property type="protein sequence ID" value="JAG75292.1"/>
    <property type="molecule type" value="Transcribed_RNA"/>
</dbReference>
<evidence type="ECO:0000313" key="4">
    <source>
        <dbReference type="EMBL" id="JAG75291.1"/>
    </source>
</evidence>
<evidence type="ECO:0000256" key="2">
    <source>
        <dbReference type="SAM" id="Phobius"/>
    </source>
</evidence>
<keyword evidence="6" id="KW-1185">Reference proteome</keyword>
<feature type="compositionally biased region" description="Polar residues" evidence="1">
    <location>
        <begin position="385"/>
        <end position="397"/>
    </location>
</feature>